<comment type="caution">
    <text evidence="7">The sequence shown here is derived from an EMBL/GenBank/DDBJ whole genome shotgun (WGS) entry which is preliminary data.</text>
</comment>
<dbReference type="EMBL" id="QYUL01000002">
    <property type="protein sequence ID" value="RJF81609.1"/>
    <property type="molecule type" value="Genomic_DNA"/>
</dbReference>
<sequence>MTDTTHSPAKPPPSFVPLRQRWWPPLLFWLLVNVWGFVERGGQPFAGHQPSPLQPPGWVFPVMWFTLNVFQIWGGLRLLDPARPIRHRRAVIALQAVTWVIYATFSAVYFTLGSSILAAGWTVGFFVLTVASIALVARDDRSLAAIWLPLILWTGFASVVGVHNALINPDPLFGTAALRLSRDSGGFGR</sequence>
<feature type="transmembrane region" description="Helical" evidence="6">
    <location>
        <begin position="91"/>
        <end position="110"/>
    </location>
</feature>
<comment type="similarity">
    <text evidence="2">Belongs to the TspO/BZRP family.</text>
</comment>
<evidence type="ECO:0000256" key="1">
    <source>
        <dbReference type="ARBA" id="ARBA00004141"/>
    </source>
</evidence>
<feature type="transmembrane region" description="Helical" evidence="6">
    <location>
        <begin position="144"/>
        <end position="166"/>
    </location>
</feature>
<evidence type="ECO:0000256" key="5">
    <source>
        <dbReference type="ARBA" id="ARBA00023136"/>
    </source>
</evidence>
<accession>A0A418VWU3</accession>
<evidence type="ECO:0000313" key="8">
    <source>
        <dbReference type="Proteomes" id="UP000283458"/>
    </source>
</evidence>
<evidence type="ECO:0000313" key="7">
    <source>
        <dbReference type="EMBL" id="RJF81609.1"/>
    </source>
</evidence>
<dbReference type="Proteomes" id="UP000283458">
    <property type="component" value="Unassembled WGS sequence"/>
</dbReference>
<dbReference type="Gene3D" id="1.20.1260.100">
    <property type="entry name" value="TspO/MBR protein"/>
    <property type="match status" value="1"/>
</dbReference>
<dbReference type="CDD" id="cd15904">
    <property type="entry name" value="TSPO_MBR"/>
    <property type="match status" value="1"/>
</dbReference>
<evidence type="ECO:0000256" key="6">
    <source>
        <dbReference type="SAM" id="Phobius"/>
    </source>
</evidence>
<feature type="transmembrane region" description="Helical" evidence="6">
    <location>
        <begin position="116"/>
        <end position="137"/>
    </location>
</feature>
<evidence type="ECO:0000256" key="4">
    <source>
        <dbReference type="ARBA" id="ARBA00022989"/>
    </source>
</evidence>
<keyword evidence="8" id="KW-1185">Reference proteome</keyword>
<protein>
    <submittedName>
        <fullName evidence="7">Tryptophan-rich sensory protein</fullName>
    </submittedName>
</protein>
<dbReference type="AlphaFoldDB" id="A0A418VWU3"/>
<dbReference type="Pfam" id="PF03073">
    <property type="entry name" value="TspO_MBR"/>
    <property type="match status" value="1"/>
</dbReference>
<organism evidence="7 8">
    <name type="scientific">Azospirillum cavernae</name>
    <dbReference type="NCBI Taxonomy" id="2320860"/>
    <lineage>
        <taxon>Bacteria</taxon>
        <taxon>Pseudomonadati</taxon>
        <taxon>Pseudomonadota</taxon>
        <taxon>Alphaproteobacteria</taxon>
        <taxon>Rhodospirillales</taxon>
        <taxon>Azospirillaceae</taxon>
        <taxon>Azospirillum</taxon>
    </lineage>
</organism>
<keyword evidence="5 6" id="KW-0472">Membrane</keyword>
<dbReference type="GO" id="GO:0016020">
    <property type="term" value="C:membrane"/>
    <property type="evidence" value="ECO:0007669"/>
    <property type="project" value="UniProtKB-SubCell"/>
</dbReference>
<keyword evidence="4 6" id="KW-1133">Transmembrane helix</keyword>
<keyword evidence="3 6" id="KW-0812">Transmembrane</keyword>
<proteinExistence type="inferred from homology"/>
<evidence type="ECO:0000256" key="2">
    <source>
        <dbReference type="ARBA" id="ARBA00007524"/>
    </source>
</evidence>
<evidence type="ECO:0000256" key="3">
    <source>
        <dbReference type="ARBA" id="ARBA00022692"/>
    </source>
</evidence>
<dbReference type="InterPro" id="IPR038330">
    <property type="entry name" value="TspO/MBR-related_sf"/>
</dbReference>
<name>A0A418VWU3_9PROT</name>
<dbReference type="OrthoDB" id="9795496at2"/>
<comment type="subcellular location">
    <subcellularLocation>
        <location evidence="1">Membrane</location>
        <topology evidence="1">Multi-pass membrane protein</topology>
    </subcellularLocation>
</comment>
<dbReference type="InterPro" id="IPR004307">
    <property type="entry name" value="TspO_MBR"/>
</dbReference>
<gene>
    <name evidence="7" type="ORF">D3877_15875</name>
</gene>
<dbReference type="RefSeq" id="WP_119831703.1">
    <property type="nucleotide sequence ID" value="NZ_QYUL01000002.1"/>
</dbReference>
<feature type="transmembrane region" description="Helical" evidence="6">
    <location>
        <begin position="58"/>
        <end position="79"/>
    </location>
</feature>
<reference evidence="7 8" key="1">
    <citation type="submission" date="2018-09" db="EMBL/GenBank/DDBJ databases">
        <authorList>
            <person name="Zhu H."/>
        </authorList>
    </citation>
    <scope>NUCLEOTIDE SEQUENCE [LARGE SCALE GENOMIC DNA]</scope>
    <source>
        <strain evidence="7 8">K2W22B-5</strain>
    </source>
</reference>